<dbReference type="NCBIfam" id="NF033788">
    <property type="entry name" value="HTH_metalloreg"/>
    <property type="match status" value="1"/>
</dbReference>
<name>A0ABQ5UC81_9HYPH</name>
<keyword evidence="2" id="KW-0238">DNA-binding</keyword>
<dbReference type="Pfam" id="PF12840">
    <property type="entry name" value="HTH_20"/>
    <property type="match status" value="1"/>
</dbReference>
<dbReference type="EMBL" id="BSNG01000001">
    <property type="protein sequence ID" value="GLQ09051.1"/>
    <property type="molecule type" value="Genomic_DNA"/>
</dbReference>
<evidence type="ECO:0000256" key="3">
    <source>
        <dbReference type="ARBA" id="ARBA00023163"/>
    </source>
</evidence>
<dbReference type="CDD" id="cd00090">
    <property type="entry name" value="HTH_ARSR"/>
    <property type="match status" value="1"/>
</dbReference>
<keyword evidence="6" id="KW-1185">Reference proteome</keyword>
<dbReference type="PRINTS" id="PR00778">
    <property type="entry name" value="HTHARSR"/>
</dbReference>
<evidence type="ECO:0000256" key="1">
    <source>
        <dbReference type="ARBA" id="ARBA00023015"/>
    </source>
</evidence>
<dbReference type="InterPro" id="IPR011991">
    <property type="entry name" value="ArsR-like_HTH"/>
</dbReference>
<dbReference type="InterPro" id="IPR001845">
    <property type="entry name" value="HTH_ArsR_DNA-bd_dom"/>
</dbReference>
<evidence type="ECO:0000256" key="2">
    <source>
        <dbReference type="ARBA" id="ARBA00023125"/>
    </source>
</evidence>
<evidence type="ECO:0000313" key="6">
    <source>
        <dbReference type="Proteomes" id="UP001161406"/>
    </source>
</evidence>
<dbReference type="SMART" id="SM00418">
    <property type="entry name" value="HTH_ARSR"/>
    <property type="match status" value="1"/>
</dbReference>
<evidence type="ECO:0000313" key="5">
    <source>
        <dbReference type="EMBL" id="GLQ09051.1"/>
    </source>
</evidence>
<keyword evidence="1" id="KW-0805">Transcription regulation</keyword>
<comment type="caution">
    <text evidence="5">The sequence shown here is derived from an EMBL/GenBank/DDBJ whole genome shotgun (WGS) entry which is preliminary data.</text>
</comment>
<dbReference type="InterPro" id="IPR051081">
    <property type="entry name" value="HTH_MetalResp_TranReg"/>
</dbReference>
<dbReference type="InterPro" id="IPR036390">
    <property type="entry name" value="WH_DNA-bd_sf"/>
</dbReference>
<sequence length="104" mass="11986">MSETDIFKVLADPTRRAVFERLATAEMTATELREGFAISQPAMSQHLAVLREAGLVSERREGRYVNYRIEPAGLAPLHGWLARHRAFWPQRIDHLKDLLKEMDQ</sequence>
<feature type="domain" description="HTH arsR-type" evidence="4">
    <location>
        <begin position="1"/>
        <end position="104"/>
    </location>
</feature>
<dbReference type="Gene3D" id="1.10.10.10">
    <property type="entry name" value="Winged helix-like DNA-binding domain superfamily/Winged helix DNA-binding domain"/>
    <property type="match status" value="1"/>
</dbReference>
<reference evidence="5" key="1">
    <citation type="journal article" date="2014" name="Int. J. Syst. Evol. Microbiol.">
        <title>Complete genome of a new Firmicutes species belonging to the dominant human colonic microbiota ('Ruminococcus bicirculans') reveals two chromosomes and a selective capacity to utilize plant glucans.</title>
        <authorList>
            <consortium name="NISC Comparative Sequencing Program"/>
            <person name="Wegmann U."/>
            <person name="Louis P."/>
            <person name="Goesmann A."/>
            <person name="Henrissat B."/>
            <person name="Duncan S.H."/>
            <person name="Flint H.J."/>
        </authorList>
    </citation>
    <scope>NUCLEOTIDE SEQUENCE</scope>
    <source>
        <strain evidence="5">NBRC 103855</strain>
    </source>
</reference>
<protein>
    <submittedName>
        <fullName evidence="5">Transcriptional regulator</fullName>
    </submittedName>
</protein>
<dbReference type="RefSeq" id="WP_284388496.1">
    <property type="nucleotide sequence ID" value="NZ_BSNG01000001.1"/>
</dbReference>
<dbReference type="PANTHER" id="PTHR33154">
    <property type="entry name" value="TRANSCRIPTIONAL REGULATOR, ARSR FAMILY"/>
    <property type="match status" value="1"/>
</dbReference>
<organism evidence="5 6">
    <name type="scientific">Devosia yakushimensis</name>
    <dbReference type="NCBI Taxonomy" id="470028"/>
    <lineage>
        <taxon>Bacteria</taxon>
        <taxon>Pseudomonadati</taxon>
        <taxon>Pseudomonadota</taxon>
        <taxon>Alphaproteobacteria</taxon>
        <taxon>Hyphomicrobiales</taxon>
        <taxon>Devosiaceae</taxon>
        <taxon>Devosia</taxon>
    </lineage>
</organism>
<proteinExistence type="predicted"/>
<dbReference type="Proteomes" id="UP001161406">
    <property type="component" value="Unassembled WGS sequence"/>
</dbReference>
<dbReference type="PROSITE" id="PS50987">
    <property type="entry name" value="HTH_ARSR_2"/>
    <property type="match status" value="1"/>
</dbReference>
<keyword evidence="3" id="KW-0804">Transcription</keyword>
<dbReference type="InterPro" id="IPR036388">
    <property type="entry name" value="WH-like_DNA-bd_sf"/>
</dbReference>
<evidence type="ECO:0000259" key="4">
    <source>
        <dbReference type="PROSITE" id="PS50987"/>
    </source>
</evidence>
<reference evidence="5" key="2">
    <citation type="submission" date="2023-01" db="EMBL/GenBank/DDBJ databases">
        <title>Draft genome sequence of Devosia yakushimensis strain NBRC 103855.</title>
        <authorList>
            <person name="Sun Q."/>
            <person name="Mori K."/>
        </authorList>
    </citation>
    <scope>NUCLEOTIDE SEQUENCE</scope>
    <source>
        <strain evidence="5">NBRC 103855</strain>
    </source>
</reference>
<dbReference type="SUPFAM" id="SSF46785">
    <property type="entry name" value="Winged helix' DNA-binding domain"/>
    <property type="match status" value="1"/>
</dbReference>
<accession>A0ABQ5UC81</accession>
<gene>
    <name evidence="5" type="ORF">GCM10007913_09830</name>
</gene>
<dbReference type="PANTHER" id="PTHR33154:SF33">
    <property type="entry name" value="TRANSCRIPTIONAL REPRESSOR SDPR"/>
    <property type="match status" value="1"/>
</dbReference>